<accession>A0ABT8WK29</accession>
<reference evidence="4" key="1">
    <citation type="submission" date="2023-07" db="EMBL/GenBank/DDBJ databases">
        <title>Two novel species in the genus Flavivirga.</title>
        <authorList>
            <person name="Kwon K."/>
        </authorList>
    </citation>
    <scope>NUCLEOTIDE SEQUENCE</scope>
    <source>
        <strain evidence="4">KACC 14158</strain>
    </source>
</reference>
<feature type="signal peptide" evidence="2">
    <location>
        <begin position="1"/>
        <end position="30"/>
    </location>
</feature>
<comment type="caution">
    <text evidence="4">The sequence shown here is derived from an EMBL/GenBank/DDBJ whole genome shotgun (WGS) entry which is preliminary data.</text>
</comment>
<keyword evidence="5" id="KW-1185">Reference proteome</keyword>
<dbReference type="EMBL" id="JAUOEL010000001">
    <property type="protein sequence ID" value="MDO5973514.1"/>
    <property type="molecule type" value="Genomic_DNA"/>
</dbReference>
<feature type="chain" id="PRO_5045571100" evidence="2">
    <location>
        <begin position="31"/>
        <end position="344"/>
    </location>
</feature>
<dbReference type="InterPro" id="IPR026444">
    <property type="entry name" value="Secre_tail"/>
</dbReference>
<evidence type="ECO:0000313" key="4">
    <source>
        <dbReference type="EMBL" id="MDO5973514.1"/>
    </source>
</evidence>
<dbReference type="Proteomes" id="UP001176806">
    <property type="component" value="Unassembled WGS sequence"/>
</dbReference>
<dbReference type="NCBIfam" id="TIGR04183">
    <property type="entry name" value="Por_Secre_tail"/>
    <property type="match status" value="1"/>
</dbReference>
<evidence type="ECO:0000256" key="1">
    <source>
        <dbReference type="ARBA" id="ARBA00022729"/>
    </source>
</evidence>
<evidence type="ECO:0000256" key="2">
    <source>
        <dbReference type="SAM" id="SignalP"/>
    </source>
</evidence>
<gene>
    <name evidence="4" type="ORF">Q4Q40_04885</name>
</gene>
<sequence length="344" mass="38086">MKKIQQNIKRNLTLTAFVFTAFLATVCAQSNLTNALGITDPNDWIISVDGGRTVPFTTARGKLQTAGADCFLITADFSPEDFPPVPSGNTAIVYSFTLSGYLVYEIGVINDEGNLRWYVRRPTSISGIGKSVNLDYIIYDDLGVDGTFTFILGHHFTGIGVDEGTSNYKFAPVFFGMDSNLGTLSSHIGELTGETSLDYDLAIFIRNTSKVWKMHGDAQFTTLRSALRHHLSNIQNKSAGTKVAVQPEAIEEGLTDDTIFKDLKLYPNPLEETLYLDFGLEANSAVSFRLFNLKGQLVYEEKEQLFNKGHHKHTINSLGKLPAGIYMLQVKSQEFTESLKLVVK</sequence>
<evidence type="ECO:0000259" key="3">
    <source>
        <dbReference type="Pfam" id="PF18962"/>
    </source>
</evidence>
<protein>
    <submittedName>
        <fullName evidence="4">T9SS type A sorting domain-containing protein</fullName>
    </submittedName>
</protein>
<evidence type="ECO:0000313" key="5">
    <source>
        <dbReference type="Proteomes" id="UP001176806"/>
    </source>
</evidence>
<proteinExistence type="predicted"/>
<organism evidence="4 5">
    <name type="scientific">Flavivirga jejuensis</name>
    <dbReference type="NCBI Taxonomy" id="870487"/>
    <lineage>
        <taxon>Bacteria</taxon>
        <taxon>Pseudomonadati</taxon>
        <taxon>Bacteroidota</taxon>
        <taxon>Flavobacteriia</taxon>
        <taxon>Flavobacteriales</taxon>
        <taxon>Flavobacteriaceae</taxon>
        <taxon>Flavivirga</taxon>
    </lineage>
</organism>
<keyword evidence="1 2" id="KW-0732">Signal</keyword>
<feature type="domain" description="Secretion system C-terminal sorting" evidence="3">
    <location>
        <begin position="265"/>
        <end position="343"/>
    </location>
</feature>
<dbReference type="RefSeq" id="WP_303300608.1">
    <property type="nucleotide sequence ID" value="NZ_BAABDA010000042.1"/>
</dbReference>
<name>A0ABT8WK29_9FLAO</name>
<dbReference type="Pfam" id="PF18962">
    <property type="entry name" value="Por_Secre_tail"/>
    <property type="match status" value="1"/>
</dbReference>